<proteinExistence type="predicted"/>
<feature type="domain" description="Integrase catalytic" evidence="2">
    <location>
        <begin position="254"/>
        <end position="465"/>
    </location>
</feature>
<evidence type="ECO:0000259" key="2">
    <source>
        <dbReference type="PROSITE" id="PS50994"/>
    </source>
</evidence>
<reference evidence="3 4" key="1">
    <citation type="submission" date="2018-08" db="EMBL/GenBank/DDBJ databases">
        <title>Complete genome sequence of type strain Thalassospira indica MCCC 1A01103T, isolated from isolated from deep seawater of the Indian Ocean.</title>
        <authorList>
            <person name="Liu Y."/>
        </authorList>
    </citation>
    <scope>NUCLEOTIDE SEQUENCE [LARGE SCALE GENOMIC DNA]</scope>
    <source>
        <strain evidence="3 4">PB8BT</strain>
    </source>
</reference>
<name>A0ABN5NNN1_9PROT</name>
<dbReference type="InterPro" id="IPR001584">
    <property type="entry name" value="Integrase_cat-core"/>
</dbReference>
<organism evidence="3 4">
    <name type="scientific">Thalassospira indica</name>
    <dbReference type="NCBI Taxonomy" id="1891279"/>
    <lineage>
        <taxon>Bacteria</taxon>
        <taxon>Pseudomonadati</taxon>
        <taxon>Pseudomonadota</taxon>
        <taxon>Alphaproteobacteria</taxon>
        <taxon>Rhodospirillales</taxon>
        <taxon>Thalassospiraceae</taxon>
        <taxon>Thalassospira</taxon>
    </lineage>
</organism>
<dbReference type="Proteomes" id="UP000256971">
    <property type="component" value="Chromosome"/>
</dbReference>
<feature type="region of interest" description="Disordered" evidence="1">
    <location>
        <begin position="612"/>
        <end position="659"/>
    </location>
</feature>
<sequence>MQINTVLQAPVSEQRIRVLFTNLENYQVIDVDDQNAWPFTLTSEELEDFQETTDPFPIPSVQEGTLAAQKRDEAVSALKPLLEKHEALFEKKTRNELIRLAVEQSGRPRLFIVRALRRFWQRGMSPNALAPDYQQCGGSGKPRRNLDKKLGRKRSVSPGEGLVVTEDVADIFRTAIETSYLVGKPVPMSVVLNKANGLLRSRYPDITPGRLATRGQLQYFYSKNYRKHEAEKRRMPARAYDKDIKPLISTAATNNFGPGARYEIDATIVDLYLVSDEDPEKIVGRPVLYLVKDVFSRMIAGMYIGFETPSWVTAGMALANAFCSKVEYCARYGIEITDSDWPAVGIPASILADRGELLSRQADTLVNRFGIQLSNTRAYRGDDKGICERHFNTIQAEFKPYVGGVVEPVNGKKRTGKRYELDAELGLSAFTEMMIHLVLRHNTSHVVKDYDFAPDMPNDLAAVPIALWNWGVSNRTGKLRTCDERLARINLLPNETATISEVGIKLRGINYTCQEALKAGWFDRIKQNRPTKIEAAFDPRNTNEIFIRPVAGDDEYWVCDLSDRSRSYRGMTFVEAAQKQYERKRAQASAKQRADYSSIDTLDAIDHIVQREPAKKPSKPSLPASRRLMGIRDNRRDELAAERQRTSLSKPDSASSTGHKALVIDIKTRSEPCLDYPDLDSFLEDGDD</sequence>
<dbReference type="SUPFAM" id="SSF53098">
    <property type="entry name" value="Ribonuclease H-like"/>
    <property type="match status" value="1"/>
</dbReference>
<dbReference type="InterPro" id="IPR012337">
    <property type="entry name" value="RNaseH-like_sf"/>
</dbReference>
<feature type="compositionally biased region" description="Polar residues" evidence="1">
    <location>
        <begin position="646"/>
        <end position="658"/>
    </location>
</feature>
<keyword evidence="4" id="KW-1185">Reference proteome</keyword>
<dbReference type="InterPro" id="IPR015378">
    <property type="entry name" value="Transposase-like_Mu_C"/>
</dbReference>
<accession>A0ABN5NNN1</accession>
<gene>
    <name evidence="3" type="ORF">DY252_19200</name>
</gene>
<evidence type="ECO:0000256" key="1">
    <source>
        <dbReference type="SAM" id="MobiDB-lite"/>
    </source>
</evidence>
<dbReference type="EMBL" id="CP031555">
    <property type="protein sequence ID" value="AXO16117.1"/>
    <property type="molecule type" value="Genomic_DNA"/>
</dbReference>
<evidence type="ECO:0000313" key="3">
    <source>
        <dbReference type="EMBL" id="AXO16117.1"/>
    </source>
</evidence>
<dbReference type="Pfam" id="PF09299">
    <property type="entry name" value="Mu-transpos_C"/>
    <property type="match status" value="1"/>
</dbReference>
<dbReference type="Gene3D" id="3.30.420.10">
    <property type="entry name" value="Ribonuclease H-like superfamily/Ribonuclease H"/>
    <property type="match status" value="1"/>
</dbReference>
<evidence type="ECO:0000313" key="4">
    <source>
        <dbReference type="Proteomes" id="UP000256971"/>
    </source>
</evidence>
<dbReference type="InterPro" id="IPR036397">
    <property type="entry name" value="RNaseH_sf"/>
</dbReference>
<feature type="region of interest" description="Disordered" evidence="1">
    <location>
        <begin position="132"/>
        <end position="155"/>
    </location>
</feature>
<dbReference type="PROSITE" id="PS50994">
    <property type="entry name" value="INTEGRASE"/>
    <property type="match status" value="1"/>
</dbReference>
<dbReference type="RefSeq" id="WP_064790685.1">
    <property type="nucleotide sequence ID" value="NZ_CP031555.1"/>
</dbReference>
<feature type="compositionally biased region" description="Basic and acidic residues" evidence="1">
    <location>
        <begin position="630"/>
        <end position="645"/>
    </location>
</feature>
<feature type="compositionally biased region" description="Low complexity" evidence="1">
    <location>
        <begin position="619"/>
        <end position="628"/>
    </location>
</feature>
<protein>
    <submittedName>
        <fullName evidence="3">Transcriptional antiterminator</fullName>
    </submittedName>
</protein>